<dbReference type="InterPro" id="IPR029058">
    <property type="entry name" value="AB_hydrolase_fold"/>
</dbReference>
<feature type="compositionally biased region" description="Low complexity" evidence="1">
    <location>
        <begin position="354"/>
        <end position="369"/>
    </location>
</feature>
<organism evidence="3 4">
    <name type="scientific">Mycolicibacterium duvalii</name>
    <dbReference type="NCBI Taxonomy" id="39688"/>
    <lineage>
        <taxon>Bacteria</taxon>
        <taxon>Bacillati</taxon>
        <taxon>Actinomycetota</taxon>
        <taxon>Actinomycetes</taxon>
        <taxon>Mycobacteriales</taxon>
        <taxon>Mycobacteriaceae</taxon>
        <taxon>Mycolicibacterium</taxon>
    </lineage>
</organism>
<feature type="compositionally biased region" description="Basic and acidic residues" evidence="1">
    <location>
        <begin position="260"/>
        <end position="269"/>
    </location>
</feature>
<dbReference type="AlphaFoldDB" id="A0A7I7K5M3"/>
<reference evidence="3 4" key="1">
    <citation type="journal article" date="2019" name="Emerg. Microbes Infect.">
        <title>Comprehensive subspecies identification of 175 nontuberculous mycobacteria species based on 7547 genomic profiles.</title>
        <authorList>
            <person name="Matsumoto Y."/>
            <person name="Kinjo T."/>
            <person name="Motooka D."/>
            <person name="Nabeya D."/>
            <person name="Jung N."/>
            <person name="Uechi K."/>
            <person name="Horii T."/>
            <person name="Iida T."/>
            <person name="Fujita J."/>
            <person name="Nakamura S."/>
        </authorList>
    </citation>
    <scope>NUCLEOTIDE SEQUENCE [LARGE SCALE GENOMIC DNA]</scope>
    <source>
        <strain evidence="3 4">JCM 6396</strain>
    </source>
</reference>
<sequence length="394" mass="42669">MPAALGLTQQPAAEAATVLGVEGTLQPPRTTVKSFQNAFCEENTCRTVNFSPGLGDSWSGAWSLQAAVTMTPGDLILMGYSSGAGSIHDRLRVWHQMPSLGPDPDRVVLIVTMGNPENKYGGQARHYWGTGFPDDNPYKTLNVTMQYDAVADRPDRFGFWSQINLSFINHFAYRNIDINDPNNLVYYDEEDGVTYMLVKAEVLPMLQWVDPFASDEQMATLDAIFRPLVEQDYDRPAYVEQGEGADWGNGLPPASLQGSDRQEERRAAGEDDSDATPTAEDAVTDDGEPTASPDEVGERVIETVSTDQLDDAPVDEEPVDEEPVEPEEVDLDALTEDALAEEQAAEEAAEETDSSTVTEAAEVTEATTEAGGGSDDGADSGSENRRSERASTAA</sequence>
<dbReference type="EMBL" id="AP022563">
    <property type="protein sequence ID" value="BBX19385.1"/>
    <property type="molecule type" value="Genomic_DNA"/>
</dbReference>
<gene>
    <name evidence="3" type="ORF">MDUV_42450</name>
</gene>
<dbReference type="Gene3D" id="3.40.50.1820">
    <property type="entry name" value="alpha/beta hydrolase"/>
    <property type="match status" value="1"/>
</dbReference>
<keyword evidence="4" id="KW-1185">Reference proteome</keyword>
<dbReference type="KEGG" id="mdu:MDUV_42450"/>
<evidence type="ECO:0000256" key="1">
    <source>
        <dbReference type="SAM" id="MobiDB-lite"/>
    </source>
</evidence>
<evidence type="ECO:0000259" key="2">
    <source>
        <dbReference type="Pfam" id="PF08237"/>
    </source>
</evidence>
<accession>A0A7I7K5M3</accession>
<proteinExistence type="predicted"/>
<name>A0A7I7K5M3_9MYCO</name>
<evidence type="ECO:0000313" key="3">
    <source>
        <dbReference type="EMBL" id="BBX19385.1"/>
    </source>
</evidence>
<evidence type="ECO:0000313" key="4">
    <source>
        <dbReference type="Proteomes" id="UP000467006"/>
    </source>
</evidence>
<dbReference type="Pfam" id="PF08237">
    <property type="entry name" value="PE-PPE"/>
    <property type="match status" value="1"/>
</dbReference>
<dbReference type="InterPro" id="IPR013228">
    <property type="entry name" value="PE-PPE_C"/>
</dbReference>
<feature type="region of interest" description="Disordered" evidence="1">
    <location>
        <begin position="241"/>
        <end position="394"/>
    </location>
</feature>
<feature type="compositionally biased region" description="Basic and acidic residues" evidence="1">
    <location>
        <begin position="382"/>
        <end position="394"/>
    </location>
</feature>
<protein>
    <recommendedName>
        <fullName evidence="2">PE-PPE domain-containing protein</fullName>
    </recommendedName>
</protein>
<dbReference type="Proteomes" id="UP000467006">
    <property type="component" value="Chromosome"/>
</dbReference>
<feature type="compositionally biased region" description="Acidic residues" evidence="1">
    <location>
        <begin position="308"/>
        <end position="353"/>
    </location>
</feature>
<feature type="domain" description="PE-PPE" evidence="2">
    <location>
        <begin position="60"/>
        <end position="233"/>
    </location>
</feature>